<proteinExistence type="predicted"/>
<reference evidence="1" key="1">
    <citation type="submission" date="2018-02" db="EMBL/GenBank/DDBJ databases">
        <title>Rhizophora mucronata_Transcriptome.</title>
        <authorList>
            <person name="Meera S.P."/>
            <person name="Sreeshan A."/>
            <person name="Augustine A."/>
        </authorList>
    </citation>
    <scope>NUCLEOTIDE SEQUENCE</scope>
    <source>
        <tissue evidence="1">Leaf</tissue>
    </source>
</reference>
<name>A0A2P2QUH9_RHIMU</name>
<protein>
    <submittedName>
        <fullName evidence="1">Uncharacterized protein</fullName>
    </submittedName>
</protein>
<dbReference type="EMBL" id="GGEC01090030">
    <property type="protein sequence ID" value="MBX70514.1"/>
    <property type="molecule type" value="Transcribed_RNA"/>
</dbReference>
<evidence type="ECO:0000313" key="1">
    <source>
        <dbReference type="EMBL" id="MBX70514.1"/>
    </source>
</evidence>
<sequence length="39" mass="4404">MEIRLRSFDITASCFEQKSFATSLSNILKSMLVLCGLCF</sequence>
<dbReference type="AlphaFoldDB" id="A0A2P2QUH9"/>
<organism evidence="1">
    <name type="scientific">Rhizophora mucronata</name>
    <name type="common">Asiatic mangrove</name>
    <dbReference type="NCBI Taxonomy" id="61149"/>
    <lineage>
        <taxon>Eukaryota</taxon>
        <taxon>Viridiplantae</taxon>
        <taxon>Streptophyta</taxon>
        <taxon>Embryophyta</taxon>
        <taxon>Tracheophyta</taxon>
        <taxon>Spermatophyta</taxon>
        <taxon>Magnoliopsida</taxon>
        <taxon>eudicotyledons</taxon>
        <taxon>Gunneridae</taxon>
        <taxon>Pentapetalae</taxon>
        <taxon>rosids</taxon>
        <taxon>fabids</taxon>
        <taxon>Malpighiales</taxon>
        <taxon>Rhizophoraceae</taxon>
        <taxon>Rhizophora</taxon>
    </lineage>
</organism>
<accession>A0A2P2QUH9</accession>